<dbReference type="Pfam" id="PF14111">
    <property type="entry name" value="DUF4283"/>
    <property type="match status" value="1"/>
</dbReference>
<sequence>MDEIYRPTGAAFPNNPTRRQRLVVRHGPGQTGLSPSPAPHSKGLGPDPPLRTLLQTTTRTDSTAKFSSWADPGSLAVTRGILFVSLMAGSSVLLLPCSSFLSGKLQGQHRVFEVGRVFRPPVRSSGHRWLADTSRSSNEIGLGEESFWLVSIGRHIWNPCKLFFPPMGKKKKRSKQSPQGLSKGVTSDKITEPVSLPSVEEDVQGTSLVEQEVEVLTLKATVEGIAERDAAQLLPHHQQLPAWQRVMDADQTTRGAEVSSDPPCQPNVEGTVANGEETEPPTAAVRAPAAVPNFVHPTSNGGSSEANQPQAPQVQGQERRGTWANLFRDNRRTKMDNFLQQTQPTGKRLSFDYEDIETVEDSVGYCLVGCFMGRHPGRNGVHAIASRWRVPYKFYMHKSGWVVYRFDTPEDRDKVLRGGPYFAFGIPLFLKYMPRCFLFEEDGRYIPAWIQIHKLPPDCWTSKVLGLIGSEIGKPLYTDKLTQTRERLTYARLLVEVSVIGEKVKMVPITLPTGVQLDLEIIYESMPDFCEECRRIGHQKEDCMNHGREPTQGDAHRNRSQSTRGRQRARYRRVHPQNGNNPTHPPPMAPTMALTVVEEAVPVAIAPRTTLQHGVTDVENSVSSPKTPTEPQQGPYMENSGQFAAESSGTAQNQQAEQSEQSEGSSLRSITLGTEDTVSINTESSSSVDAERGQEASSSKAPLAMQTGNRNGRQSRVRAARSTRG</sequence>
<gene>
    <name evidence="3" type="ORF">ZIOFF_061132</name>
</gene>
<evidence type="ECO:0000313" key="4">
    <source>
        <dbReference type="Proteomes" id="UP000734854"/>
    </source>
</evidence>
<evidence type="ECO:0000259" key="2">
    <source>
        <dbReference type="Pfam" id="PF14111"/>
    </source>
</evidence>
<feature type="compositionally biased region" description="Polar residues" evidence="1">
    <location>
        <begin position="296"/>
        <end position="316"/>
    </location>
</feature>
<dbReference type="InterPro" id="IPR040256">
    <property type="entry name" value="At4g02000-like"/>
</dbReference>
<evidence type="ECO:0000256" key="1">
    <source>
        <dbReference type="SAM" id="MobiDB-lite"/>
    </source>
</evidence>
<dbReference type="Proteomes" id="UP000734854">
    <property type="component" value="Unassembled WGS sequence"/>
</dbReference>
<feature type="compositionally biased region" description="Low complexity" evidence="1">
    <location>
        <begin position="652"/>
        <end position="669"/>
    </location>
</feature>
<reference evidence="3 4" key="1">
    <citation type="submission" date="2020-08" db="EMBL/GenBank/DDBJ databases">
        <title>Plant Genome Project.</title>
        <authorList>
            <person name="Zhang R.-G."/>
        </authorList>
    </citation>
    <scope>NUCLEOTIDE SEQUENCE [LARGE SCALE GENOMIC DNA]</scope>
    <source>
        <tissue evidence="3">Rhizome</tissue>
    </source>
</reference>
<feature type="compositionally biased region" description="Polar residues" evidence="1">
    <location>
        <begin position="611"/>
        <end position="632"/>
    </location>
</feature>
<dbReference type="AlphaFoldDB" id="A0A8J5FBM1"/>
<keyword evidence="4" id="KW-1185">Reference proteome</keyword>
<evidence type="ECO:0000313" key="3">
    <source>
        <dbReference type="EMBL" id="KAG6484327.1"/>
    </source>
</evidence>
<feature type="compositionally biased region" description="Polar residues" evidence="1">
    <location>
        <begin position="695"/>
        <end position="712"/>
    </location>
</feature>
<dbReference type="EMBL" id="JACMSC010000016">
    <property type="protein sequence ID" value="KAG6484327.1"/>
    <property type="molecule type" value="Genomic_DNA"/>
</dbReference>
<feature type="region of interest" description="Disordered" evidence="1">
    <location>
        <begin position="611"/>
        <end position="725"/>
    </location>
</feature>
<accession>A0A8J5FBM1</accession>
<feature type="compositionally biased region" description="Basic residues" evidence="1">
    <location>
        <begin position="713"/>
        <end position="725"/>
    </location>
</feature>
<feature type="region of interest" description="Disordered" evidence="1">
    <location>
        <begin position="544"/>
        <end position="590"/>
    </location>
</feature>
<feature type="compositionally biased region" description="Basic residues" evidence="1">
    <location>
        <begin position="565"/>
        <end position="575"/>
    </location>
</feature>
<dbReference type="PANTHER" id="PTHR31286:SF168">
    <property type="entry name" value="DUF4283 DOMAIN-CONTAINING PROTEIN"/>
    <property type="match status" value="1"/>
</dbReference>
<dbReference type="InterPro" id="IPR025558">
    <property type="entry name" value="DUF4283"/>
</dbReference>
<feature type="compositionally biased region" description="Polar residues" evidence="1">
    <location>
        <begin position="639"/>
        <end position="651"/>
    </location>
</feature>
<organism evidence="3 4">
    <name type="scientific">Zingiber officinale</name>
    <name type="common">Ginger</name>
    <name type="synonym">Amomum zingiber</name>
    <dbReference type="NCBI Taxonomy" id="94328"/>
    <lineage>
        <taxon>Eukaryota</taxon>
        <taxon>Viridiplantae</taxon>
        <taxon>Streptophyta</taxon>
        <taxon>Embryophyta</taxon>
        <taxon>Tracheophyta</taxon>
        <taxon>Spermatophyta</taxon>
        <taxon>Magnoliopsida</taxon>
        <taxon>Liliopsida</taxon>
        <taxon>Zingiberales</taxon>
        <taxon>Zingiberaceae</taxon>
        <taxon>Zingiber</taxon>
    </lineage>
</organism>
<feature type="region of interest" description="Disordered" evidence="1">
    <location>
        <begin position="26"/>
        <end position="48"/>
    </location>
</feature>
<feature type="compositionally biased region" description="Basic and acidic residues" evidence="1">
    <location>
        <begin position="544"/>
        <end position="557"/>
    </location>
</feature>
<comment type="caution">
    <text evidence="3">The sequence shown here is derived from an EMBL/GenBank/DDBJ whole genome shotgun (WGS) entry which is preliminary data.</text>
</comment>
<feature type="domain" description="DUF4283" evidence="2">
    <location>
        <begin position="361"/>
        <end position="434"/>
    </location>
</feature>
<protein>
    <recommendedName>
        <fullName evidence="2">DUF4283 domain-containing protein</fullName>
    </recommendedName>
</protein>
<feature type="region of interest" description="Disordered" evidence="1">
    <location>
        <begin position="293"/>
        <end position="320"/>
    </location>
</feature>
<dbReference type="PANTHER" id="PTHR31286">
    <property type="entry name" value="GLYCINE-RICH CELL WALL STRUCTURAL PROTEIN 1.8-LIKE"/>
    <property type="match status" value="1"/>
</dbReference>
<name>A0A8J5FBM1_ZINOF</name>
<proteinExistence type="predicted"/>
<feature type="region of interest" description="Disordered" evidence="1">
    <location>
        <begin position="168"/>
        <end position="194"/>
    </location>
</feature>
<feature type="compositionally biased region" description="Polar residues" evidence="1">
    <location>
        <begin position="671"/>
        <end position="688"/>
    </location>
</feature>